<evidence type="ECO:0000313" key="10">
    <source>
        <dbReference type="Ensembl" id="ENSNFUP00015023923.1"/>
    </source>
</evidence>
<feature type="region of interest" description="Disordered" evidence="5">
    <location>
        <begin position="252"/>
        <end position="297"/>
    </location>
</feature>
<proteinExistence type="predicted"/>
<feature type="compositionally biased region" description="Basic and acidic residues" evidence="5">
    <location>
        <begin position="272"/>
        <end position="287"/>
    </location>
</feature>
<dbReference type="Ensembl" id="ENSNFUT00015025013.1">
    <property type="protein sequence ID" value="ENSNFUP00015023923.1"/>
    <property type="gene ID" value="ENSNFUG00015011558.1"/>
</dbReference>
<dbReference type="GO" id="GO:0030864">
    <property type="term" value="C:cortical actin cytoskeleton"/>
    <property type="evidence" value="ECO:0007669"/>
    <property type="project" value="TreeGrafter"/>
</dbReference>
<dbReference type="InterPro" id="IPR011011">
    <property type="entry name" value="Znf_FYVE_PHD"/>
</dbReference>
<dbReference type="GO" id="GO:0017022">
    <property type="term" value="F:myosin binding"/>
    <property type="evidence" value="ECO:0007669"/>
    <property type="project" value="TreeGrafter"/>
</dbReference>
<sequence length="629" mass="72040">MDRSLRMEVYQENTQMEPRALYNSIMSCDQLMSSGLVSALFSQQQQQQPRETRSMERKLDLSRLTDEEAKHVWEVIQRDFNLRKKEEERLTELKNQIEKEDTKRELLGSQSHVADSLCIRCLQPFKFLVNSKRQCLDCHMYTCKSCSRYNKKEHGWVCDNCRMNRVLKVGTVGWYHDNVRNRFKRFGSAKVMRSLYKRLNGDGGRDDDTQSMPDVRSHMYNGNEDDPAETEAQRYKMMRKNKRLLSVHPMDFDSEDYLPHSRRPSVQQMQMQEERGYRNDADYDLHNHRANRRKSLDRYAMRPDDYAENRMVRTRSLSKISSSVARQQYVDTSDEEEYCRYPPMYQQQPPHRRRNSRASSQENLGQAPPINELNKRMSAIESLLSRLEEKMSPADEASTPSGQNEEEKLRRKLSELAGNLSDKGLSSDDEATKKTFPASKGLPGIMSGPAGPRDALKDKELSSSSDEMPTEAQKRSTAAALCDLTTEVLRTINATESAMVEYGLSEPTDSSLLVGSDVKQADDAFRELEENVYITAGQSYDLEKKLQRLEHSAKNRFGGTTDSDLSELEDVMALTAARVQGAESEVSDIENKIAALSSKKKVSGSHQKKKATSDFSKSNGASWRSNNMF</sequence>
<dbReference type="PROSITE" id="PS50916">
    <property type="entry name" value="RABBD"/>
    <property type="match status" value="1"/>
</dbReference>
<dbReference type="InterPro" id="IPR041282">
    <property type="entry name" value="FYVE_2"/>
</dbReference>
<evidence type="ECO:0000256" key="2">
    <source>
        <dbReference type="ARBA" id="ARBA00022771"/>
    </source>
</evidence>
<dbReference type="AlphaFoldDB" id="A0A8C6LNG3"/>
<dbReference type="Proteomes" id="UP000694548">
    <property type="component" value="Chromosome sgr10"/>
</dbReference>
<gene>
    <name evidence="10" type="primary">mlpha</name>
    <name evidence="7" type="ORF">G4P62_009519</name>
</gene>
<dbReference type="GeneTree" id="ENSGT00950000183138"/>
<dbReference type="Proteomes" id="UP000822369">
    <property type="component" value="Chromosome 14"/>
</dbReference>
<evidence type="ECO:0000259" key="6">
    <source>
        <dbReference type="PROSITE" id="PS50916"/>
    </source>
</evidence>
<dbReference type="InterPro" id="IPR013083">
    <property type="entry name" value="Znf_RING/FYVE/PHD"/>
</dbReference>
<dbReference type="Pfam" id="PF02318">
    <property type="entry name" value="FYVE_2"/>
    <property type="match status" value="1"/>
</dbReference>
<evidence type="ECO:0000256" key="4">
    <source>
        <dbReference type="SAM" id="Coils"/>
    </source>
</evidence>
<evidence type="ECO:0000313" key="11">
    <source>
        <dbReference type="Proteomes" id="UP000694548"/>
    </source>
</evidence>
<dbReference type="InterPro" id="IPR006788">
    <property type="entry name" value="Myrip/Melanophilin"/>
</dbReference>
<evidence type="ECO:0000313" key="9">
    <source>
        <dbReference type="EMBL" id="KAF7207082.1"/>
    </source>
</evidence>
<keyword evidence="1" id="KW-0479">Metal-binding</keyword>
<feature type="compositionally biased region" description="Polar residues" evidence="5">
    <location>
        <begin position="613"/>
        <end position="629"/>
    </location>
</feature>
<dbReference type="GO" id="GO:0051876">
    <property type="term" value="P:pigment granule dispersal"/>
    <property type="evidence" value="ECO:0007669"/>
    <property type="project" value="Ensembl"/>
</dbReference>
<feature type="compositionally biased region" description="Polar residues" evidence="5">
    <location>
        <begin position="318"/>
        <end position="331"/>
    </location>
</feature>
<feature type="region of interest" description="Disordered" evidence="5">
    <location>
        <begin position="318"/>
        <end position="375"/>
    </location>
</feature>
<reference evidence="10" key="3">
    <citation type="submission" date="2025-05" db="UniProtKB">
        <authorList>
            <consortium name="Ensembl"/>
        </authorList>
    </citation>
    <scope>IDENTIFICATION</scope>
</reference>
<keyword evidence="2" id="KW-0863">Zinc-finger</keyword>
<dbReference type="KEGG" id="nfu:107384560"/>
<feature type="region of interest" description="Disordered" evidence="5">
    <location>
        <begin position="388"/>
        <end position="477"/>
    </location>
</feature>
<dbReference type="GO" id="GO:0031267">
    <property type="term" value="F:small GTPase binding"/>
    <property type="evidence" value="ECO:0007669"/>
    <property type="project" value="InterPro"/>
</dbReference>
<reference evidence="10" key="1">
    <citation type="submission" date="2014-08" db="EMBL/GenBank/DDBJ databases">
        <authorList>
            <person name="Senf B."/>
            <person name="Petzold A."/>
            <person name="Downie B.R."/>
            <person name="Koch P."/>
            <person name="Platzer M."/>
        </authorList>
    </citation>
    <scope>NUCLEOTIDE SEQUENCE [LARGE SCALE GENOMIC DNA]</scope>
    <source>
        <strain evidence="10">GRZ</strain>
    </source>
</reference>
<dbReference type="InterPro" id="IPR051745">
    <property type="entry name" value="Intracell_Transport_Effector"/>
</dbReference>
<feature type="compositionally biased region" description="Basic residues" evidence="5">
    <location>
        <begin position="598"/>
        <end position="610"/>
    </location>
</feature>
<reference evidence="7" key="2">
    <citation type="submission" date="2020-03" db="EMBL/GenBank/DDBJ databases">
        <title>Intra-Species Differences in Population Size shape Life History and Genome Evolution.</title>
        <authorList>
            <person name="Willemsen D."/>
            <person name="Cui R."/>
            <person name="Valenzano D.R."/>
        </authorList>
    </citation>
    <scope>NUCLEOTIDE SEQUENCE</scope>
    <source>
        <strain evidence="7">GRZ</strain>
        <tissue evidence="7">Whole</tissue>
    </source>
</reference>
<dbReference type="EMBL" id="JAAVVJ010000014">
    <property type="protein sequence ID" value="KAF7207077.1"/>
    <property type="molecule type" value="Genomic_DNA"/>
</dbReference>
<dbReference type="EMBL" id="JAAVVJ010000014">
    <property type="protein sequence ID" value="KAF7207079.1"/>
    <property type="molecule type" value="Genomic_DNA"/>
</dbReference>
<keyword evidence="11" id="KW-1185">Reference proteome</keyword>
<feature type="coiled-coil region" evidence="4">
    <location>
        <begin position="76"/>
        <end position="110"/>
    </location>
</feature>
<feature type="compositionally biased region" description="Basic and acidic residues" evidence="5">
    <location>
        <begin position="199"/>
        <end position="208"/>
    </location>
</feature>
<evidence type="ECO:0000256" key="3">
    <source>
        <dbReference type="ARBA" id="ARBA00022833"/>
    </source>
</evidence>
<dbReference type="PANTHER" id="PTHR14555">
    <property type="entry name" value="MYELIN-ASSOCIATED OLIGODENDROCYTIC BASIC PROTEIN MOBP -RELATED"/>
    <property type="match status" value="1"/>
</dbReference>
<feature type="region of interest" description="Disordered" evidence="5">
    <location>
        <begin position="597"/>
        <end position="629"/>
    </location>
</feature>
<evidence type="ECO:0000313" key="7">
    <source>
        <dbReference type="EMBL" id="KAF7207077.1"/>
    </source>
</evidence>
<dbReference type="SUPFAM" id="SSF57903">
    <property type="entry name" value="FYVE/PHD zinc finger"/>
    <property type="match status" value="1"/>
</dbReference>
<feature type="region of interest" description="Disordered" evidence="5">
    <location>
        <begin position="199"/>
        <end position="229"/>
    </location>
</feature>
<dbReference type="InterPro" id="IPR010911">
    <property type="entry name" value="Rab_BD"/>
</dbReference>
<dbReference type="PANTHER" id="PTHR14555:SF1">
    <property type="entry name" value="MELANOPHILIN"/>
    <property type="match status" value="1"/>
</dbReference>
<feature type="compositionally biased region" description="Basic and acidic residues" evidence="5">
    <location>
        <begin position="405"/>
        <end position="414"/>
    </location>
</feature>
<evidence type="ECO:0000256" key="1">
    <source>
        <dbReference type="ARBA" id="ARBA00022723"/>
    </source>
</evidence>
<accession>A0A8C6LNG3</accession>
<dbReference type="InterPro" id="IPR037442">
    <property type="entry name" value="Melanophilin_FYVE-rel_dom"/>
</dbReference>
<name>A0A8C6LNG3_NOTFU</name>
<organism evidence="10 11">
    <name type="scientific">Nothobranchius furzeri</name>
    <name type="common">Turquoise killifish</name>
    <dbReference type="NCBI Taxonomy" id="105023"/>
    <lineage>
        <taxon>Eukaryota</taxon>
        <taxon>Metazoa</taxon>
        <taxon>Chordata</taxon>
        <taxon>Craniata</taxon>
        <taxon>Vertebrata</taxon>
        <taxon>Euteleostomi</taxon>
        <taxon>Actinopterygii</taxon>
        <taxon>Neopterygii</taxon>
        <taxon>Teleostei</taxon>
        <taxon>Neoteleostei</taxon>
        <taxon>Acanthomorphata</taxon>
        <taxon>Ovalentaria</taxon>
        <taxon>Atherinomorphae</taxon>
        <taxon>Cyprinodontiformes</taxon>
        <taxon>Nothobranchiidae</taxon>
        <taxon>Nothobranchius</taxon>
    </lineage>
</organism>
<evidence type="ECO:0000256" key="5">
    <source>
        <dbReference type="SAM" id="MobiDB-lite"/>
    </source>
</evidence>
<dbReference type="Pfam" id="PF04698">
    <property type="entry name" value="Rab_eff_C"/>
    <property type="match status" value="1"/>
</dbReference>
<feature type="domain" description="RabBD" evidence="6">
    <location>
        <begin position="58"/>
        <end position="178"/>
    </location>
</feature>
<dbReference type="GO" id="GO:0008270">
    <property type="term" value="F:zinc ion binding"/>
    <property type="evidence" value="ECO:0007669"/>
    <property type="project" value="UniProtKB-KW"/>
</dbReference>
<keyword evidence="4" id="KW-0175">Coiled coil</keyword>
<protein>
    <submittedName>
        <fullName evidence="10">Melanophilin</fullName>
    </submittedName>
    <submittedName>
        <fullName evidence="8">Transcript variant X1</fullName>
    </submittedName>
    <submittedName>
        <fullName evidence="7">Transcript variant X2</fullName>
    </submittedName>
    <submittedName>
        <fullName evidence="9">Transcript variant X3</fullName>
    </submittedName>
</protein>
<dbReference type="OMA" id="YIDRTTE"/>
<dbReference type="GO" id="GO:0003779">
    <property type="term" value="F:actin binding"/>
    <property type="evidence" value="ECO:0007669"/>
    <property type="project" value="TreeGrafter"/>
</dbReference>
<dbReference type="Gene3D" id="3.30.40.10">
    <property type="entry name" value="Zinc/RING finger domain, C3HC4 (zinc finger)"/>
    <property type="match status" value="1"/>
</dbReference>
<dbReference type="CDD" id="cd15752">
    <property type="entry name" value="FYVE_SlaC2-a"/>
    <property type="match status" value="1"/>
</dbReference>
<dbReference type="EMBL" id="JAAVVJ010000014">
    <property type="protein sequence ID" value="KAF7207082.1"/>
    <property type="molecule type" value="Genomic_DNA"/>
</dbReference>
<keyword evidence="3" id="KW-0862">Zinc</keyword>
<dbReference type="GO" id="GO:0006886">
    <property type="term" value="P:intracellular protein transport"/>
    <property type="evidence" value="ECO:0007669"/>
    <property type="project" value="InterPro"/>
</dbReference>
<dbReference type="FunFam" id="3.30.40.10:FF:000018">
    <property type="entry name" value="Synaptotagmin-like 5, isoform CRA_a"/>
    <property type="match status" value="1"/>
</dbReference>
<evidence type="ECO:0000313" key="8">
    <source>
        <dbReference type="EMBL" id="KAF7207079.1"/>
    </source>
</evidence>